<proteinExistence type="predicted"/>
<reference evidence="1 2" key="1">
    <citation type="submission" date="2015-12" db="EMBL/GenBank/DDBJ databases">
        <title>Genome sequence of the marine Rhodobacteraceae strain O3.65, Candidatus Tritonibacter horizontis.</title>
        <authorList>
            <person name="Poehlein A."/>
            <person name="Giebel H.A."/>
            <person name="Voget S."/>
            <person name="Brinkhoff T."/>
        </authorList>
    </citation>
    <scope>NUCLEOTIDE SEQUENCE [LARGE SCALE GENOMIC DNA]</scope>
    <source>
        <strain evidence="1 2">O3.65</strain>
    </source>
</reference>
<accession>A0A132C087</accession>
<protein>
    <submittedName>
        <fullName evidence="1">Uncharacterized protein</fullName>
    </submittedName>
</protein>
<comment type="caution">
    <text evidence="1">The sequence shown here is derived from an EMBL/GenBank/DDBJ whole genome shotgun (WGS) entry which is preliminary data.</text>
</comment>
<name>A0A132C087_9RHOB</name>
<evidence type="ECO:0000313" key="1">
    <source>
        <dbReference type="EMBL" id="KUP93742.1"/>
    </source>
</evidence>
<dbReference type="Proteomes" id="UP000068382">
    <property type="component" value="Unassembled WGS sequence"/>
</dbReference>
<dbReference type="AlphaFoldDB" id="A0A132C087"/>
<sequence>MLSYDWIVLISLGLDRWQAPRPPRSGYEIEQEEVWQHMDSLDRAARHARRHRQAAALRRGLRQLAMLRFLRLRSRTRHPCAPPQRPASRV</sequence>
<organism evidence="1 2">
    <name type="scientific">Tritonibacter horizontis</name>
    <dbReference type="NCBI Taxonomy" id="1768241"/>
    <lineage>
        <taxon>Bacteria</taxon>
        <taxon>Pseudomonadati</taxon>
        <taxon>Pseudomonadota</taxon>
        <taxon>Alphaproteobacteria</taxon>
        <taxon>Rhodobacterales</taxon>
        <taxon>Paracoccaceae</taxon>
        <taxon>Tritonibacter</taxon>
    </lineage>
</organism>
<keyword evidence="2" id="KW-1185">Reference proteome</keyword>
<gene>
    <name evidence="1" type="ORF">TRIHO_13920</name>
</gene>
<evidence type="ECO:0000313" key="2">
    <source>
        <dbReference type="Proteomes" id="UP000068382"/>
    </source>
</evidence>
<dbReference type="EMBL" id="LPUY01000042">
    <property type="protein sequence ID" value="KUP93742.1"/>
    <property type="molecule type" value="Genomic_DNA"/>
</dbReference>